<name>A0A9P0D2X5_9CUCU</name>
<protein>
    <submittedName>
        <fullName evidence="1">Uncharacterized protein</fullName>
    </submittedName>
</protein>
<dbReference type="EMBL" id="OV651817">
    <property type="protein sequence ID" value="CAH1110863.1"/>
    <property type="molecule type" value="Genomic_DNA"/>
</dbReference>
<evidence type="ECO:0000313" key="1">
    <source>
        <dbReference type="EMBL" id="CAH1110863.1"/>
    </source>
</evidence>
<evidence type="ECO:0000313" key="2">
    <source>
        <dbReference type="Proteomes" id="UP001153636"/>
    </source>
</evidence>
<keyword evidence="2" id="KW-1185">Reference proteome</keyword>
<dbReference type="PANTHER" id="PTHR10773">
    <property type="entry name" value="DNA-DIRECTED RNA POLYMERASES I, II, AND III SUBUNIT RPABC2"/>
    <property type="match status" value="1"/>
</dbReference>
<organism evidence="1 2">
    <name type="scientific">Psylliodes chrysocephalus</name>
    <dbReference type="NCBI Taxonomy" id="3402493"/>
    <lineage>
        <taxon>Eukaryota</taxon>
        <taxon>Metazoa</taxon>
        <taxon>Ecdysozoa</taxon>
        <taxon>Arthropoda</taxon>
        <taxon>Hexapoda</taxon>
        <taxon>Insecta</taxon>
        <taxon>Pterygota</taxon>
        <taxon>Neoptera</taxon>
        <taxon>Endopterygota</taxon>
        <taxon>Coleoptera</taxon>
        <taxon>Polyphaga</taxon>
        <taxon>Cucujiformia</taxon>
        <taxon>Chrysomeloidea</taxon>
        <taxon>Chrysomelidae</taxon>
        <taxon>Galerucinae</taxon>
        <taxon>Alticini</taxon>
        <taxon>Psylliodes</taxon>
    </lineage>
</organism>
<dbReference type="AlphaFoldDB" id="A0A9P0D2X5"/>
<dbReference type="OrthoDB" id="6753158at2759"/>
<reference evidence="1" key="1">
    <citation type="submission" date="2022-01" db="EMBL/GenBank/DDBJ databases">
        <authorList>
            <person name="King R."/>
        </authorList>
    </citation>
    <scope>NUCLEOTIDE SEQUENCE</scope>
</reference>
<gene>
    <name evidence="1" type="ORF">PSYICH_LOCUS11483</name>
</gene>
<proteinExistence type="predicted"/>
<dbReference type="Proteomes" id="UP001153636">
    <property type="component" value="Chromosome 5"/>
</dbReference>
<sequence>MTKQREAMREYIEKYPQYDSHYTRRDTIKKYLLSYLNIRKMYEEYKYDCDLSGKMNCGSYSLFTEEFRKTSYKFKQPKTDTCRTCDSFMLNLKQCKNSEEKAKYQSDYEVHTKLADDGYEQKRLDKESCIRDASRIVLVFDLQQVLDTPSLTVNISFYKRLL</sequence>
<accession>A0A9P0D2X5</accession>
<dbReference type="PANTHER" id="PTHR10773:SF19">
    <property type="match status" value="1"/>
</dbReference>